<keyword evidence="5 8" id="KW-1133">Transmembrane helix</keyword>
<dbReference type="GO" id="GO:1905039">
    <property type="term" value="P:carboxylic acid transmembrane transport"/>
    <property type="evidence" value="ECO:0007669"/>
    <property type="project" value="UniProtKB-ARBA"/>
</dbReference>
<dbReference type="GO" id="GO:0008514">
    <property type="term" value="F:organic anion transmembrane transporter activity"/>
    <property type="evidence" value="ECO:0007669"/>
    <property type="project" value="UniProtKB-ARBA"/>
</dbReference>
<name>A0A841ADJ4_9MICO</name>
<feature type="transmembrane region" description="Helical" evidence="8">
    <location>
        <begin position="193"/>
        <end position="211"/>
    </location>
</feature>
<dbReference type="PANTHER" id="PTHR10283">
    <property type="entry name" value="SOLUTE CARRIER FAMILY 13 MEMBER"/>
    <property type="match status" value="1"/>
</dbReference>
<dbReference type="GO" id="GO:0005886">
    <property type="term" value="C:plasma membrane"/>
    <property type="evidence" value="ECO:0007669"/>
    <property type="project" value="TreeGrafter"/>
</dbReference>
<reference evidence="9 10" key="1">
    <citation type="submission" date="2020-08" db="EMBL/GenBank/DDBJ databases">
        <title>Sequencing the genomes of 1000 actinobacteria strains.</title>
        <authorList>
            <person name="Klenk H.-P."/>
        </authorList>
    </citation>
    <scope>NUCLEOTIDE SEQUENCE [LARGE SCALE GENOMIC DNA]</scope>
    <source>
        <strain evidence="9 10">DSM 28796</strain>
    </source>
</reference>
<feature type="transmembrane region" description="Helical" evidence="8">
    <location>
        <begin position="168"/>
        <end position="187"/>
    </location>
</feature>
<evidence type="ECO:0000256" key="5">
    <source>
        <dbReference type="ARBA" id="ARBA00022989"/>
    </source>
</evidence>
<comment type="caution">
    <text evidence="9">The sequence shown here is derived from an EMBL/GenBank/DDBJ whole genome shotgun (WGS) entry which is preliminary data.</text>
</comment>
<evidence type="ECO:0000256" key="7">
    <source>
        <dbReference type="ARBA" id="ARBA00031174"/>
    </source>
</evidence>
<feature type="transmembrane region" description="Helical" evidence="8">
    <location>
        <begin position="76"/>
        <end position="94"/>
    </location>
</feature>
<dbReference type="Pfam" id="PF00939">
    <property type="entry name" value="Na_sulph_symp"/>
    <property type="match status" value="1"/>
</dbReference>
<organism evidence="9 10">
    <name type="scientific">Brachybacterium aquaticum</name>
    <dbReference type="NCBI Taxonomy" id="1432564"/>
    <lineage>
        <taxon>Bacteria</taxon>
        <taxon>Bacillati</taxon>
        <taxon>Actinomycetota</taxon>
        <taxon>Actinomycetes</taxon>
        <taxon>Micrococcales</taxon>
        <taxon>Dermabacteraceae</taxon>
        <taxon>Brachybacterium</taxon>
    </lineage>
</organism>
<evidence type="ECO:0000313" key="10">
    <source>
        <dbReference type="Proteomes" id="UP000588158"/>
    </source>
</evidence>
<dbReference type="EMBL" id="JACHLZ010000001">
    <property type="protein sequence ID" value="MBB5831425.1"/>
    <property type="molecule type" value="Genomic_DNA"/>
</dbReference>
<evidence type="ECO:0000256" key="8">
    <source>
        <dbReference type="SAM" id="Phobius"/>
    </source>
</evidence>
<accession>A0A841ADJ4</accession>
<comment type="similarity">
    <text evidence="2">Belongs to the SLC13A/DASS transporter (TC 2.A.47) family. NADC subfamily.</text>
</comment>
<dbReference type="PANTHER" id="PTHR10283:SF82">
    <property type="entry name" value="SOLUTE CARRIER FAMILY 13 MEMBER 2"/>
    <property type="match status" value="1"/>
</dbReference>
<comment type="subcellular location">
    <subcellularLocation>
        <location evidence="1">Membrane</location>
        <topology evidence="1">Multi-pass membrane protein</topology>
    </subcellularLocation>
</comment>
<evidence type="ECO:0000256" key="1">
    <source>
        <dbReference type="ARBA" id="ARBA00004141"/>
    </source>
</evidence>
<keyword evidence="6 8" id="KW-0472">Membrane</keyword>
<feature type="transmembrane region" description="Helical" evidence="8">
    <location>
        <begin position="232"/>
        <end position="254"/>
    </location>
</feature>
<proteinExistence type="inferred from homology"/>
<evidence type="ECO:0000256" key="6">
    <source>
        <dbReference type="ARBA" id="ARBA00023136"/>
    </source>
</evidence>
<protein>
    <recommendedName>
        <fullName evidence="3">Sodium-dependent dicarboxylate transporter SdcS</fullName>
    </recommendedName>
    <alternativeName>
        <fullName evidence="7">Na(+)/dicarboxylate symporter</fullName>
    </alternativeName>
</protein>
<evidence type="ECO:0000313" key="9">
    <source>
        <dbReference type="EMBL" id="MBB5831425.1"/>
    </source>
</evidence>
<dbReference type="AlphaFoldDB" id="A0A841ADJ4"/>
<gene>
    <name evidence="9" type="ORF">HNR70_001238</name>
</gene>
<evidence type="ECO:0000256" key="2">
    <source>
        <dbReference type="ARBA" id="ARBA00006772"/>
    </source>
</evidence>
<feature type="transmembrane region" description="Helical" evidence="8">
    <location>
        <begin position="138"/>
        <end position="161"/>
    </location>
</feature>
<feature type="transmembrane region" description="Helical" evidence="8">
    <location>
        <begin position="44"/>
        <end position="64"/>
    </location>
</feature>
<keyword evidence="4 8" id="KW-0812">Transmembrane</keyword>
<evidence type="ECO:0000256" key="4">
    <source>
        <dbReference type="ARBA" id="ARBA00022692"/>
    </source>
</evidence>
<sequence length="258" mass="26938">MYMLIAWLLLTKVFFKPEIKEIPGGAALIKEERAKLGRISAGEVRVAIIFVLAALSWVFIPLIFQAMDADPPIGDAGIAMIVALLLFVLPAGAAKGVRLLDWDSAVKLPWGVLLLFGGGLALSAQFSSSGLTEWIGQVTAGIGGLPVVLIVAIVAAGILFLTELTSNTATAATFLPVATAVAVGIGIDPMLLAIPVAIAATSAFMLPVATPPNAIAYGSGYVQIPQMAKTGLWLNLIGIVLITVTTMTLAVWVFQLVY</sequence>
<feature type="transmembrane region" description="Helical" evidence="8">
    <location>
        <begin position="106"/>
        <end position="126"/>
    </location>
</feature>
<keyword evidence="10" id="KW-1185">Reference proteome</keyword>
<dbReference type="InterPro" id="IPR001898">
    <property type="entry name" value="SLC13A/DASS"/>
</dbReference>
<evidence type="ECO:0000256" key="3">
    <source>
        <dbReference type="ARBA" id="ARBA00020150"/>
    </source>
</evidence>
<dbReference type="Proteomes" id="UP000588158">
    <property type="component" value="Unassembled WGS sequence"/>
</dbReference>